<keyword evidence="1" id="KW-0472">Membrane</keyword>
<gene>
    <name evidence="3" type="ORF">GCM10011335_00280</name>
</gene>
<dbReference type="Proteomes" id="UP000613160">
    <property type="component" value="Unassembled WGS sequence"/>
</dbReference>
<dbReference type="AlphaFoldDB" id="A0A916XSC7"/>
<sequence length="213" mass="22905">MVKPLAFSKDDHARVNASIRAAEATTRGEIFAVFTRASDSYVFASSFFALVLTFAAALVSAVLATVADISVSGLTLQLTELGFALFLLLALRLSVPLRMLFVPAWLKAERAHRTALAQFMAHDLQATENRTGILIFVSEAEHHAEVIADAGINAKVPQADWDALVAVLVAAAKADRLADGYVEAIAKAGEILARHFPAEGRNPNEIPDRLVEL</sequence>
<feature type="transmembrane region" description="Helical" evidence="1">
    <location>
        <begin position="41"/>
        <end position="63"/>
    </location>
</feature>
<evidence type="ECO:0000259" key="2">
    <source>
        <dbReference type="Pfam" id="PF04536"/>
    </source>
</evidence>
<dbReference type="Gene3D" id="3.10.310.50">
    <property type="match status" value="1"/>
</dbReference>
<evidence type="ECO:0000256" key="1">
    <source>
        <dbReference type="SAM" id="Phobius"/>
    </source>
</evidence>
<evidence type="ECO:0000313" key="4">
    <source>
        <dbReference type="Proteomes" id="UP000613160"/>
    </source>
</evidence>
<dbReference type="RefSeq" id="WP_188848378.1">
    <property type="nucleotide sequence ID" value="NZ_BMJJ01000001.1"/>
</dbReference>
<organism evidence="3 4">
    <name type="scientific">Aureimonas glaciei</name>
    <dbReference type="NCBI Taxonomy" id="1776957"/>
    <lineage>
        <taxon>Bacteria</taxon>
        <taxon>Pseudomonadati</taxon>
        <taxon>Pseudomonadota</taxon>
        <taxon>Alphaproteobacteria</taxon>
        <taxon>Hyphomicrobiales</taxon>
        <taxon>Aurantimonadaceae</taxon>
        <taxon>Aureimonas</taxon>
    </lineage>
</organism>
<keyword evidence="1" id="KW-1133">Transmembrane helix</keyword>
<keyword evidence="4" id="KW-1185">Reference proteome</keyword>
<keyword evidence="1" id="KW-0812">Transmembrane</keyword>
<comment type="caution">
    <text evidence="3">The sequence shown here is derived from an EMBL/GenBank/DDBJ whole genome shotgun (WGS) entry which is preliminary data.</text>
</comment>
<dbReference type="InterPro" id="IPR007621">
    <property type="entry name" value="TPM_dom"/>
</dbReference>
<name>A0A916XSC7_9HYPH</name>
<reference evidence="3" key="1">
    <citation type="journal article" date="2014" name="Int. J. Syst. Evol. Microbiol.">
        <title>Complete genome sequence of Corynebacterium casei LMG S-19264T (=DSM 44701T), isolated from a smear-ripened cheese.</title>
        <authorList>
            <consortium name="US DOE Joint Genome Institute (JGI-PGF)"/>
            <person name="Walter F."/>
            <person name="Albersmeier A."/>
            <person name="Kalinowski J."/>
            <person name="Ruckert C."/>
        </authorList>
    </citation>
    <scope>NUCLEOTIDE SEQUENCE</scope>
    <source>
        <strain evidence="3">CGMCC 1.15493</strain>
    </source>
</reference>
<accession>A0A916XSC7</accession>
<dbReference type="Pfam" id="PF04536">
    <property type="entry name" value="TPM_phosphatase"/>
    <property type="match status" value="1"/>
</dbReference>
<feature type="domain" description="TPM" evidence="2">
    <location>
        <begin position="98"/>
        <end position="189"/>
    </location>
</feature>
<reference evidence="3" key="2">
    <citation type="submission" date="2020-09" db="EMBL/GenBank/DDBJ databases">
        <authorList>
            <person name="Sun Q."/>
            <person name="Zhou Y."/>
        </authorList>
    </citation>
    <scope>NUCLEOTIDE SEQUENCE</scope>
    <source>
        <strain evidence="3">CGMCC 1.15493</strain>
    </source>
</reference>
<proteinExistence type="predicted"/>
<dbReference type="EMBL" id="BMJJ01000001">
    <property type="protein sequence ID" value="GGD01663.1"/>
    <property type="molecule type" value="Genomic_DNA"/>
</dbReference>
<protein>
    <recommendedName>
        <fullName evidence="2">TPM domain-containing protein</fullName>
    </recommendedName>
</protein>
<evidence type="ECO:0000313" key="3">
    <source>
        <dbReference type="EMBL" id="GGD01663.1"/>
    </source>
</evidence>